<reference evidence="1 2" key="1">
    <citation type="journal article" date="2023" name="Life. Sci Alliance">
        <title>Evolutionary insights into 3D genome organization and epigenetic landscape of Vigna mungo.</title>
        <authorList>
            <person name="Junaid A."/>
            <person name="Singh B."/>
            <person name="Bhatia S."/>
        </authorList>
    </citation>
    <scope>NUCLEOTIDE SEQUENCE [LARGE SCALE GENOMIC DNA]</scope>
    <source>
        <strain evidence="1">Urdbean</strain>
    </source>
</reference>
<protein>
    <submittedName>
        <fullName evidence="1">Uncharacterized protein</fullName>
    </submittedName>
</protein>
<gene>
    <name evidence="1" type="ORF">V8G54_010266</name>
</gene>
<accession>A0AAQ3S6B0</accession>
<dbReference type="AlphaFoldDB" id="A0AAQ3S6B0"/>
<proteinExistence type="predicted"/>
<sequence>MLCDEKHVGKNNEMINKINSLVHVQVQFAFFLINHQNLVTVITYPFMDSQVIQTCIMVNSLLSIVKDKFLLLKKCHHISKDNLFIHILVSRMLSTNFLDNLLKRMLHRALEHENDTTDESGKLAFINVNPYLKFISLFPNKS</sequence>
<organism evidence="1 2">
    <name type="scientific">Vigna mungo</name>
    <name type="common">Black gram</name>
    <name type="synonym">Phaseolus mungo</name>
    <dbReference type="NCBI Taxonomy" id="3915"/>
    <lineage>
        <taxon>Eukaryota</taxon>
        <taxon>Viridiplantae</taxon>
        <taxon>Streptophyta</taxon>
        <taxon>Embryophyta</taxon>
        <taxon>Tracheophyta</taxon>
        <taxon>Spermatophyta</taxon>
        <taxon>Magnoliopsida</taxon>
        <taxon>eudicotyledons</taxon>
        <taxon>Gunneridae</taxon>
        <taxon>Pentapetalae</taxon>
        <taxon>rosids</taxon>
        <taxon>fabids</taxon>
        <taxon>Fabales</taxon>
        <taxon>Fabaceae</taxon>
        <taxon>Papilionoideae</taxon>
        <taxon>50 kb inversion clade</taxon>
        <taxon>NPAAA clade</taxon>
        <taxon>indigoferoid/millettioid clade</taxon>
        <taxon>Phaseoleae</taxon>
        <taxon>Vigna</taxon>
    </lineage>
</organism>
<dbReference type="EMBL" id="CP144698">
    <property type="protein sequence ID" value="WVZ17284.1"/>
    <property type="molecule type" value="Genomic_DNA"/>
</dbReference>
<name>A0AAQ3S6B0_VIGMU</name>
<dbReference type="Proteomes" id="UP001374535">
    <property type="component" value="Chromosome 3"/>
</dbReference>
<evidence type="ECO:0000313" key="1">
    <source>
        <dbReference type="EMBL" id="WVZ17284.1"/>
    </source>
</evidence>
<keyword evidence="2" id="KW-1185">Reference proteome</keyword>
<evidence type="ECO:0000313" key="2">
    <source>
        <dbReference type="Proteomes" id="UP001374535"/>
    </source>
</evidence>